<dbReference type="EMBL" id="MN740804">
    <property type="protein sequence ID" value="QHS82639.1"/>
    <property type="molecule type" value="Genomic_DNA"/>
</dbReference>
<feature type="coiled-coil region" evidence="1">
    <location>
        <begin position="34"/>
        <end position="61"/>
    </location>
</feature>
<reference evidence="2" key="1">
    <citation type="journal article" date="2020" name="Nature">
        <title>Giant virus diversity and host interactions through global metagenomics.</title>
        <authorList>
            <person name="Schulz F."/>
            <person name="Roux S."/>
            <person name="Paez-Espino D."/>
            <person name="Jungbluth S."/>
            <person name="Walsh D.A."/>
            <person name="Denef V.J."/>
            <person name="McMahon K.D."/>
            <person name="Konstantinidis K.T."/>
            <person name="Eloe-Fadrosh E.A."/>
            <person name="Kyrpides N.C."/>
            <person name="Woyke T."/>
        </authorList>
    </citation>
    <scope>NUCLEOTIDE SEQUENCE</scope>
    <source>
        <strain evidence="2">GVMAG-S-1101171-111</strain>
    </source>
</reference>
<name>A0A6C0ARU9_9ZZZZ</name>
<organism evidence="2">
    <name type="scientific">viral metagenome</name>
    <dbReference type="NCBI Taxonomy" id="1070528"/>
    <lineage>
        <taxon>unclassified sequences</taxon>
        <taxon>metagenomes</taxon>
        <taxon>organismal metagenomes</taxon>
    </lineage>
</organism>
<proteinExistence type="predicted"/>
<dbReference type="AlphaFoldDB" id="A0A6C0ARU9"/>
<sequence>MFRRIPFSSLVPAAGLIVSSIALRFQMKVLYPCHEDLSRQIEGLDRNIKLLQEEVKKNNNNDNRKQK</sequence>
<evidence type="ECO:0000313" key="2">
    <source>
        <dbReference type="EMBL" id="QHS82639.1"/>
    </source>
</evidence>
<dbReference type="PANTHER" id="PTHR40135:SF1">
    <property type="entry name" value="MITOCHONDRIAL PHOSPHATE CARRIER PROTEIN"/>
    <property type="match status" value="1"/>
</dbReference>
<accession>A0A6C0ARU9</accession>
<keyword evidence="1" id="KW-0175">Coiled coil</keyword>
<protein>
    <submittedName>
        <fullName evidence="2">Uncharacterized protein</fullName>
    </submittedName>
</protein>
<evidence type="ECO:0000256" key="1">
    <source>
        <dbReference type="SAM" id="Coils"/>
    </source>
</evidence>
<dbReference type="PANTHER" id="PTHR40135">
    <property type="entry name" value="MITOCHONDRIAL PHOSPHATE CARRIER PROTEIN"/>
    <property type="match status" value="1"/>
</dbReference>